<dbReference type="CDD" id="cd16326">
    <property type="entry name" value="LolB"/>
    <property type="match status" value="1"/>
</dbReference>
<keyword evidence="6" id="KW-0732">Signal</keyword>
<comment type="subunit">
    <text evidence="3 13">Monomer.</text>
</comment>
<dbReference type="RefSeq" id="WP_123658454.1">
    <property type="nucleotide sequence ID" value="NZ_AYKG01000029.1"/>
</dbReference>
<evidence type="ECO:0000256" key="2">
    <source>
        <dbReference type="ARBA" id="ARBA00009696"/>
    </source>
</evidence>
<reference evidence="14 15" key="1">
    <citation type="submission" date="2013-10" db="EMBL/GenBank/DDBJ databases">
        <title>Salinisphaera japonica YTM-1 Genome Sequencing.</title>
        <authorList>
            <person name="Lai Q."/>
            <person name="Li C."/>
            <person name="Shao Z."/>
        </authorList>
    </citation>
    <scope>NUCLEOTIDE SEQUENCE [LARGE SCALE GENOMIC DNA]</scope>
    <source>
        <strain evidence="14 15">YTM-1</strain>
    </source>
</reference>
<comment type="subcellular location">
    <subcellularLocation>
        <location evidence="1">Cell outer membrane</location>
        <topology evidence="1">Lipid-anchor</topology>
    </subcellularLocation>
</comment>
<comment type="similarity">
    <text evidence="2 13">Belongs to the LolB family.</text>
</comment>
<evidence type="ECO:0000256" key="5">
    <source>
        <dbReference type="ARBA" id="ARBA00022448"/>
    </source>
</evidence>
<evidence type="ECO:0000313" key="15">
    <source>
        <dbReference type="Proteomes" id="UP000285310"/>
    </source>
</evidence>
<evidence type="ECO:0000256" key="8">
    <source>
        <dbReference type="ARBA" id="ARBA00023136"/>
    </source>
</evidence>
<dbReference type="Proteomes" id="UP000285310">
    <property type="component" value="Unassembled WGS sequence"/>
</dbReference>
<keyword evidence="11 13" id="KW-0998">Cell outer membrane</keyword>
<dbReference type="InParanoid" id="A0A423PNM2"/>
<dbReference type="GO" id="GO:0009279">
    <property type="term" value="C:cell outer membrane"/>
    <property type="evidence" value="ECO:0007669"/>
    <property type="project" value="UniProtKB-SubCell"/>
</dbReference>
<proteinExistence type="inferred from homology"/>
<keyword evidence="5 13" id="KW-0813">Transport</keyword>
<evidence type="ECO:0000256" key="6">
    <source>
        <dbReference type="ARBA" id="ARBA00022729"/>
    </source>
</evidence>
<keyword evidence="10 13" id="KW-0143">Chaperone</keyword>
<evidence type="ECO:0000256" key="12">
    <source>
        <dbReference type="ARBA" id="ARBA00023288"/>
    </source>
</evidence>
<evidence type="ECO:0000256" key="11">
    <source>
        <dbReference type="ARBA" id="ARBA00023237"/>
    </source>
</evidence>
<organism evidence="14 15">
    <name type="scientific">Salinisphaera japonica YTM-1</name>
    <dbReference type="NCBI Taxonomy" id="1209778"/>
    <lineage>
        <taxon>Bacteria</taxon>
        <taxon>Pseudomonadati</taxon>
        <taxon>Pseudomonadota</taxon>
        <taxon>Gammaproteobacteria</taxon>
        <taxon>Salinisphaerales</taxon>
        <taxon>Salinisphaeraceae</taxon>
        <taxon>Salinisphaera</taxon>
    </lineage>
</organism>
<dbReference type="Gene3D" id="2.50.20.10">
    <property type="entry name" value="Lipoprotein localisation LolA/LolB/LppX"/>
    <property type="match status" value="1"/>
</dbReference>
<protein>
    <recommendedName>
        <fullName evidence="4 13">Outer-membrane lipoprotein LolB</fullName>
    </recommendedName>
</protein>
<name>A0A423PNM2_9GAMM</name>
<dbReference type="InterPro" id="IPR004565">
    <property type="entry name" value="OM_lipoprot_LolB"/>
</dbReference>
<dbReference type="HAMAP" id="MF_00233">
    <property type="entry name" value="LolB"/>
    <property type="match status" value="1"/>
</dbReference>
<gene>
    <name evidence="13" type="primary">lolB</name>
    <name evidence="14" type="ORF">SAJA_09790</name>
</gene>
<dbReference type="SUPFAM" id="SSF89392">
    <property type="entry name" value="Prokaryotic lipoproteins and lipoprotein localization factors"/>
    <property type="match status" value="1"/>
</dbReference>
<keyword evidence="8 13" id="KW-0472">Membrane</keyword>
<dbReference type="InterPro" id="IPR029046">
    <property type="entry name" value="LolA/LolB/LppX"/>
</dbReference>
<evidence type="ECO:0000256" key="4">
    <source>
        <dbReference type="ARBA" id="ARBA00016202"/>
    </source>
</evidence>
<dbReference type="GO" id="GO:0044874">
    <property type="term" value="P:lipoprotein localization to outer membrane"/>
    <property type="evidence" value="ECO:0007669"/>
    <property type="project" value="UniProtKB-UniRule"/>
</dbReference>
<comment type="caution">
    <text evidence="14">The sequence shown here is derived from an EMBL/GenBank/DDBJ whole genome shotgun (WGS) entry which is preliminary data.</text>
</comment>
<evidence type="ECO:0000256" key="13">
    <source>
        <dbReference type="HAMAP-Rule" id="MF_00233"/>
    </source>
</evidence>
<sequence>MKRLINIVAVIIAVAAVLPGCAVITKPDQRTAGIANATAWQAHRAELTDFTTWSLQGRVATGQLLGWTGNLSWRERGEHFDVRLAGPLGAGGMRAQGTLDQVTIDTDKGEHLVTRQPDVLVERTLGWSFPLAPLRYWARGLPAPGDYARISVDEDGRLQSITQDGWRVSYEAYTTPAGAPTALPRKIVLDNNETRIRLVVDRWFDLPGATTEKPVAVN</sequence>
<keyword evidence="9" id="KW-0564">Palmitate</keyword>
<evidence type="ECO:0000256" key="1">
    <source>
        <dbReference type="ARBA" id="ARBA00004459"/>
    </source>
</evidence>
<dbReference type="EMBL" id="AYKG01000029">
    <property type="protein sequence ID" value="ROO27180.1"/>
    <property type="molecule type" value="Genomic_DNA"/>
</dbReference>
<keyword evidence="12" id="KW-0449">Lipoprotein</keyword>
<dbReference type="GO" id="GO:0015031">
    <property type="term" value="P:protein transport"/>
    <property type="evidence" value="ECO:0007669"/>
    <property type="project" value="UniProtKB-KW"/>
</dbReference>
<keyword evidence="15" id="KW-1185">Reference proteome</keyword>
<keyword evidence="7 13" id="KW-0653">Protein transport</keyword>
<accession>A0A423PNM2</accession>
<evidence type="ECO:0000313" key="14">
    <source>
        <dbReference type="EMBL" id="ROO27180.1"/>
    </source>
</evidence>
<evidence type="ECO:0000256" key="10">
    <source>
        <dbReference type="ARBA" id="ARBA00023186"/>
    </source>
</evidence>
<dbReference type="NCBIfam" id="TIGR00548">
    <property type="entry name" value="lolB"/>
    <property type="match status" value="1"/>
</dbReference>
<comment type="function">
    <text evidence="13">Plays a critical role in the incorporation of lipoproteins in the outer membrane after they are released by the LolA protein.</text>
</comment>
<evidence type="ECO:0000256" key="7">
    <source>
        <dbReference type="ARBA" id="ARBA00022927"/>
    </source>
</evidence>
<evidence type="ECO:0000256" key="9">
    <source>
        <dbReference type="ARBA" id="ARBA00023139"/>
    </source>
</evidence>
<dbReference type="AlphaFoldDB" id="A0A423PNM2"/>
<dbReference type="Pfam" id="PF03550">
    <property type="entry name" value="LolB"/>
    <property type="match status" value="1"/>
</dbReference>
<dbReference type="OrthoDB" id="9797618at2"/>
<evidence type="ECO:0000256" key="3">
    <source>
        <dbReference type="ARBA" id="ARBA00011245"/>
    </source>
</evidence>